<keyword evidence="4" id="KW-0010">Activator</keyword>
<dbReference type="InterPro" id="IPR005119">
    <property type="entry name" value="LysR_subst-bd"/>
</dbReference>
<keyword evidence="2" id="KW-0805">Transcription regulation</keyword>
<proteinExistence type="inferred from homology"/>
<dbReference type="InterPro" id="IPR036388">
    <property type="entry name" value="WH-like_DNA-bd_sf"/>
</dbReference>
<evidence type="ECO:0000256" key="4">
    <source>
        <dbReference type="ARBA" id="ARBA00023159"/>
    </source>
</evidence>
<comment type="similarity">
    <text evidence="1">Belongs to the LysR transcriptional regulatory family.</text>
</comment>
<evidence type="ECO:0000259" key="6">
    <source>
        <dbReference type="PROSITE" id="PS50931"/>
    </source>
</evidence>
<dbReference type="STRING" id="1223802.SUTH_03086"/>
<dbReference type="PANTHER" id="PTHR30293">
    <property type="entry name" value="TRANSCRIPTIONAL REGULATORY PROTEIN NAC-RELATED"/>
    <property type="match status" value="1"/>
</dbReference>
<dbReference type="Gene3D" id="1.10.10.10">
    <property type="entry name" value="Winged helix-like DNA-binding domain superfamily/Winged helix DNA-binding domain"/>
    <property type="match status" value="1"/>
</dbReference>
<dbReference type="GO" id="GO:0003677">
    <property type="term" value="F:DNA binding"/>
    <property type="evidence" value="ECO:0007669"/>
    <property type="project" value="UniProtKB-KW"/>
</dbReference>
<dbReference type="SUPFAM" id="SSF46785">
    <property type="entry name" value="Winged helix' DNA-binding domain"/>
    <property type="match status" value="1"/>
</dbReference>
<organism evidence="7 8">
    <name type="scientific">Sulfuritalea hydrogenivorans sk43H</name>
    <dbReference type="NCBI Taxonomy" id="1223802"/>
    <lineage>
        <taxon>Bacteria</taxon>
        <taxon>Pseudomonadati</taxon>
        <taxon>Pseudomonadota</taxon>
        <taxon>Betaproteobacteria</taxon>
        <taxon>Nitrosomonadales</taxon>
        <taxon>Sterolibacteriaceae</taxon>
        <taxon>Sulfuritalea</taxon>
    </lineage>
</organism>
<evidence type="ECO:0000256" key="5">
    <source>
        <dbReference type="ARBA" id="ARBA00023163"/>
    </source>
</evidence>
<protein>
    <submittedName>
        <fullName evidence="7">Transcriptional activator protein NhaR</fullName>
    </submittedName>
</protein>
<dbReference type="PROSITE" id="PS50931">
    <property type="entry name" value="HTH_LYSR"/>
    <property type="match status" value="1"/>
</dbReference>
<keyword evidence="5" id="KW-0804">Transcription</keyword>
<evidence type="ECO:0000313" key="7">
    <source>
        <dbReference type="EMBL" id="BAO30864.1"/>
    </source>
</evidence>
<dbReference type="EMBL" id="AP012547">
    <property type="protein sequence ID" value="BAO30864.1"/>
    <property type="molecule type" value="Genomic_DNA"/>
</dbReference>
<dbReference type="SUPFAM" id="SSF53850">
    <property type="entry name" value="Periplasmic binding protein-like II"/>
    <property type="match status" value="1"/>
</dbReference>
<dbReference type="HOGENOM" id="CLU_039613_9_0_4"/>
<accession>W0SHK6</accession>
<dbReference type="PANTHER" id="PTHR30293:SF2">
    <property type="entry name" value="TRANSCRIPTIONAL ACTIVATOR PROTEIN NHAR"/>
    <property type="match status" value="1"/>
</dbReference>
<sequence>MMKSAALNYHHLRYFWVVAQEGSVTRAARRLGVAVQTISVQIAQLEQSLGKALLAPQGRRLVPTEAGRLALAYADQIFQLGEHMGAALRETDAGNTLRLAVGISDALPKLIAFRLMEVVFHLPQQVRLVCREGEFDTLLAELALHRLDVVLTDRPASVGGNLRVFSHPLGEFEITLFGSPALAKRYRKGFPANLGRAPMLLPTRGNALRGQVERWLESQNVAPLVVGEFEDSALLTTFGRAGLGLFPAPSVLGEDIAAQLGAEPVGVLADVRERYYAISNERRIRHPAVEAIRNAPVSWGQPEG</sequence>
<dbReference type="GO" id="GO:2000142">
    <property type="term" value="P:regulation of DNA-templated transcription initiation"/>
    <property type="evidence" value="ECO:0007669"/>
    <property type="project" value="TreeGrafter"/>
</dbReference>
<evidence type="ECO:0000256" key="3">
    <source>
        <dbReference type="ARBA" id="ARBA00023125"/>
    </source>
</evidence>
<feature type="domain" description="HTH lysR-type" evidence="6">
    <location>
        <begin position="7"/>
        <end position="64"/>
    </location>
</feature>
<dbReference type="Proteomes" id="UP000031637">
    <property type="component" value="Chromosome"/>
</dbReference>
<dbReference type="Pfam" id="PF00126">
    <property type="entry name" value="HTH_1"/>
    <property type="match status" value="1"/>
</dbReference>
<keyword evidence="8" id="KW-1185">Reference proteome</keyword>
<reference evidence="7 8" key="1">
    <citation type="journal article" date="2014" name="Syst. Appl. Microbiol.">
        <title>Complete genomes of freshwater sulfur oxidizers Sulfuricella denitrificans skB26 and Sulfuritalea hydrogenivorans sk43H: genetic insights into the sulfur oxidation pathway of betaproteobacteria.</title>
        <authorList>
            <person name="Watanabe T."/>
            <person name="Kojima H."/>
            <person name="Fukui M."/>
        </authorList>
    </citation>
    <scope>NUCLEOTIDE SEQUENCE [LARGE SCALE GENOMIC DNA]</scope>
    <source>
        <strain evidence="7">DSM22779</strain>
    </source>
</reference>
<dbReference type="InterPro" id="IPR000847">
    <property type="entry name" value="LysR_HTH_N"/>
</dbReference>
<evidence type="ECO:0000256" key="2">
    <source>
        <dbReference type="ARBA" id="ARBA00023015"/>
    </source>
</evidence>
<dbReference type="KEGG" id="shd:SUTH_03086"/>
<evidence type="ECO:0000313" key="8">
    <source>
        <dbReference type="Proteomes" id="UP000031637"/>
    </source>
</evidence>
<name>W0SHK6_9PROT</name>
<keyword evidence="3" id="KW-0238">DNA-binding</keyword>
<dbReference type="GO" id="GO:0003700">
    <property type="term" value="F:DNA-binding transcription factor activity"/>
    <property type="evidence" value="ECO:0007669"/>
    <property type="project" value="InterPro"/>
</dbReference>
<dbReference type="InterPro" id="IPR036390">
    <property type="entry name" value="WH_DNA-bd_sf"/>
</dbReference>
<evidence type="ECO:0000256" key="1">
    <source>
        <dbReference type="ARBA" id="ARBA00009437"/>
    </source>
</evidence>
<gene>
    <name evidence="7" type="ORF">SUTH_03086</name>
</gene>
<dbReference type="Gene3D" id="3.40.190.290">
    <property type="match status" value="1"/>
</dbReference>
<dbReference type="AlphaFoldDB" id="W0SHK6"/>
<dbReference type="Pfam" id="PF03466">
    <property type="entry name" value="LysR_substrate"/>
    <property type="match status" value="1"/>
</dbReference>